<dbReference type="Gene3D" id="3.30.2350.10">
    <property type="entry name" value="Pseudouridine synthase"/>
    <property type="match status" value="1"/>
</dbReference>
<dbReference type="InterPro" id="IPR006145">
    <property type="entry name" value="PsdUridine_synth_RsuA/RluA"/>
</dbReference>
<dbReference type="SUPFAM" id="SSF55120">
    <property type="entry name" value="Pseudouridine synthase"/>
    <property type="match status" value="1"/>
</dbReference>
<dbReference type="GO" id="GO:0003723">
    <property type="term" value="F:RNA binding"/>
    <property type="evidence" value="ECO:0007669"/>
    <property type="project" value="InterPro"/>
</dbReference>
<dbReference type="GO" id="GO:0160142">
    <property type="term" value="F:23S rRNA pseudouridine(746) synthase activity"/>
    <property type="evidence" value="ECO:0007669"/>
    <property type="project" value="UniProtKB-EC"/>
</dbReference>
<sequence>MFNPFREDEAYSECLKFINQIKTSEIKLVQISKESLERDNIGVMIGCLVCLDCDGKKIVLRTVSGNRYDVVSNVDDSSIFVKPIVSSIQIQEALEKNDLKIHQLTEKIESLDNSLEKSLFSKQRRLLTDESLNSVFNLYSFCCADGKVRSLKEICAITNGNNLPPAGTGDCCAPKLLNYAFSHEMNPISMCEVFYGNSKTRVSFEKSSPCDERCGLLLPVILGLDILYRDNDILVINKQSGLLSVPGRGPEKQDCVVNRMKRLYPFTMEQPAVHRLDMETSGLLVLAFNSDAHRKLSKQFEEGVVYKEYIALLDGVLSKFGIPEHGQKELYFRLDIENRPHQIWDEIYGKKAVTEWKILDVEYYTSPNGVRRPCTRILFLPHTGRTHQLRLISSDSHGFGVPIIGDTLYGTCNPGERLMLHASKLSFIHPATGERMCFECAPEF</sequence>
<dbReference type="InterPro" id="IPR006224">
    <property type="entry name" value="PsdUridine_synth_RluA-like_CS"/>
</dbReference>
<dbReference type="Pfam" id="PF00849">
    <property type="entry name" value="PseudoU_synth_2"/>
    <property type="match status" value="1"/>
</dbReference>
<keyword evidence="2" id="KW-0413">Isomerase</keyword>
<dbReference type="GO" id="GO:0160151">
    <property type="term" value="F:tRNA pseudouridine(32) synthase activity"/>
    <property type="evidence" value="ECO:0007669"/>
    <property type="project" value="UniProtKB-EC"/>
</dbReference>
<dbReference type="InterPro" id="IPR020103">
    <property type="entry name" value="PsdUridine_synth_cat_dom_sf"/>
</dbReference>
<dbReference type="RefSeq" id="WP_184652853.1">
    <property type="nucleotide sequence ID" value="NZ_JACHFR010000003.1"/>
</dbReference>
<reference evidence="2 3" key="1">
    <citation type="submission" date="2020-08" db="EMBL/GenBank/DDBJ databases">
        <title>Genomic Encyclopedia of Type Strains, Phase IV (KMG-IV): sequencing the most valuable type-strain genomes for metagenomic binning, comparative biology and taxonomic classification.</title>
        <authorList>
            <person name="Goeker M."/>
        </authorList>
    </citation>
    <scope>NUCLEOTIDE SEQUENCE [LARGE SCALE GENOMIC DNA]</scope>
    <source>
        <strain evidence="2 3">DSM 103679</strain>
    </source>
</reference>
<name>A0A840S9P8_9SPIR</name>
<evidence type="ECO:0000313" key="2">
    <source>
        <dbReference type="EMBL" id="MBB5219419.1"/>
    </source>
</evidence>
<dbReference type="EMBL" id="JACHFR010000003">
    <property type="protein sequence ID" value="MBB5219419.1"/>
    <property type="molecule type" value="Genomic_DNA"/>
</dbReference>
<dbReference type="GO" id="GO:0000455">
    <property type="term" value="P:enzyme-directed rRNA pseudouridine synthesis"/>
    <property type="evidence" value="ECO:0007669"/>
    <property type="project" value="TreeGrafter"/>
</dbReference>
<feature type="domain" description="Pseudouridine synthase RsuA/RluA-like" evidence="1">
    <location>
        <begin position="232"/>
        <end position="391"/>
    </location>
</feature>
<dbReference type="CDD" id="cd02869">
    <property type="entry name" value="PseudoU_synth_RluA_like"/>
    <property type="match status" value="1"/>
</dbReference>
<dbReference type="PROSITE" id="PS01129">
    <property type="entry name" value="PSI_RLU"/>
    <property type="match status" value="1"/>
</dbReference>
<comment type="caution">
    <text evidence="2">The sequence shown here is derived from an EMBL/GenBank/DDBJ whole genome shotgun (WGS) entry which is preliminary data.</text>
</comment>
<evidence type="ECO:0000259" key="1">
    <source>
        <dbReference type="Pfam" id="PF00849"/>
    </source>
</evidence>
<dbReference type="PANTHER" id="PTHR21600:SF89">
    <property type="entry name" value="RIBOSOMAL LARGE SUBUNIT PSEUDOURIDINE SYNTHASE A"/>
    <property type="match status" value="1"/>
</dbReference>
<organism evidence="2 3">
    <name type="scientific">Treponema rectale</name>
    <dbReference type="NCBI Taxonomy" id="744512"/>
    <lineage>
        <taxon>Bacteria</taxon>
        <taxon>Pseudomonadati</taxon>
        <taxon>Spirochaetota</taxon>
        <taxon>Spirochaetia</taxon>
        <taxon>Spirochaetales</taxon>
        <taxon>Treponemataceae</taxon>
        <taxon>Treponema</taxon>
    </lineage>
</organism>
<dbReference type="PANTHER" id="PTHR21600">
    <property type="entry name" value="MITOCHONDRIAL RNA PSEUDOURIDINE SYNTHASE"/>
    <property type="match status" value="1"/>
</dbReference>
<evidence type="ECO:0000313" key="3">
    <source>
        <dbReference type="Proteomes" id="UP000578697"/>
    </source>
</evidence>
<gene>
    <name evidence="2" type="ORF">HNP77_001801</name>
</gene>
<proteinExistence type="predicted"/>
<accession>A0A840S9P8</accession>
<protein>
    <submittedName>
        <fullName evidence="2">tRNA pseudouridine32 synthase/23S rRNA pseudouridine746 synthase</fullName>
        <ecNumber evidence="2">5.4.99.28</ecNumber>
        <ecNumber evidence="2">5.4.99.29</ecNumber>
    </submittedName>
</protein>
<keyword evidence="3" id="KW-1185">Reference proteome</keyword>
<dbReference type="EC" id="5.4.99.29" evidence="2"/>
<dbReference type="Proteomes" id="UP000578697">
    <property type="component" value="Unassembled WGS sequence"/>
</dbReference>
<dbReference type="InterPro" id="IPR050188">
    <property type="entry name" value="RluA_PseudoU_synthase"/>
</dbReference>
<dbReference type="AlphaFoldDB" id="A0A840S9P8"/>
<dbReference type="EC" id="5.4.99.28" evidence="2"/>